<accession>A0ABV2DQA5</accession>
<organism evidence="1 2">
    <name type="scientific">Mesorhizobium shangrilense</name>
    <dbReference type="NCBI Taxonomy" id="460060"/>
    <lineage>
        <taxon>Bacteria</taxon>
        <taxon>Pseudomonadati</taxon>
        <taxon>Pseudomonadota</taxon>
        <taxon>Alphaproteobacteria</taxon>
        <taxon>Hyphomicrobiales</taxon>
        <taxon>Phyllobacteriaceae</taxon>
        <taxon>Mesorhizobium</taxon>
    </lineage>
</organism>
<keyword evidence="2" id="KW-1185">Reference proteome</keyword>
<proteinExistence type="predicted"/>
<sequence>MTYKMFYELIPAEALERLKENYRKNLARERERLAPIDFHPVLKLWLPTGRAIWLVTEYDEDTASLFGLCDPGLGFPELGYISLDELQTIVGPCGVHADRDSTFIASRPLSEYAEEARCRGYIETFEKKGA</sequence>
<dbReference type="EMBL" id="JBEWSZ010000008">
    <property type="protein sequence ID" value="MET2832272.1"/>
    <property type="molecule type" value="Genomic_DNA"/>
</dbReference>
<evidence type="ECO:0000313" key="2">
    <source>
        <dbReference type="Proteomes" id="UP001548832"/>
    </source>
</evidence>
<dbReference type="RefSeq" id="WP_354464495.1">
    <property type="nucleotide sequence ID" value="NZ_JBEWSZ010000008.1"/>
</dbReference>
<dbReference type="Proteomes" id="UP001548832">
    <property type="component" value="Unassembled WGS sequence"/>
</dbReference>
<dbReference type="Pfam" id="PF11171">
    <property type="entry name" value="DUF2958"/>
    <property type="match status" value="1"/>
</dbReference>
<comment type="caution">
    <text evidence="1">The sequence shown here is derived from an EMBL/GenBank/DDBJ whole genome shotgun (WGS) entry which is preliminary data.</text>
</comment>
<name>A0ABV2DQA5_9HYPH</name>
<protein>
    <submittedName>
        <fullName evidence="1">DUF2958 domain-containing protein</fullName>
    </submittedName>
</protein>
<reference evidence="1 2" key="1">
    <citation type="submission" date="2024-06" db="EMBL/GenBank/DDBJ databases">
        <authorList>
            <person name="Kim D.-U."/>
        </authorList>
    </citation>
    <scope>NUCLEOTIDE SEQUENCE [LARGE SCALE GENOMIC DNA]</scope>
    <source>
        <strain evidence="1 2">KACC15460</strain>
    </source>
</reference>
<dbReference type="InterPro" id="IPR021341">
    <property type="entry name" value="DUF2958"/>
</dbReference>
<gene>
    <name evidence="1" type="ORF">ABVQ20_35555</name>
</gene>
<evidence type="ECO:0000313" key="1">
    <source>
        <dbReference type="EMBL" id="MET2832272.1"/>
    </source>
</evidence>